<dbReference type="RefSeq" id="WP_015023516.1">
    <property type="nucleotide sequence ID" value="NC_018721.1"/>
</dbReference>
<dbReference type="Pfam" id="PF24699">
    <property type="entry name" value="DUF7663"/>
    <property type="match status" value="1"/>
</dbReference>
<sequence length="268" mass="31595">MIKKLNEIFKGKHRRRAQVEIDELSSSLGDKPSILWYPSAGEDFRDLIEGYRTSIQPDLYLHTDYSTKFAPLKRGCAFEDNRTSIVIEDMLELEFIDRINYFIDPEVVTFMDHANARPHVYLLNVMVRSTYEIKKAKVIYFYMENINFMEEVLFKYNFKISHVVKIRAGVGYTGGYKDMAMLTAFFSKLEVQYYYADFIPIHFDFEFLDEVIKRNQLDLKNIKLINMGDRGKIREWSALSVKVQKVEYEETPLTHQSLGQTLNLEDRV</sequence>
<keyword evidence="3" id="KW-1185">Reference proteome</keyword>
<organism evidence="2 3">
    <name type="scientific">Psychroflexus torquis (strain ATCC 700755 / CIP 106069 / ACAM 623)</name>
    <dbReference type="NCBI Taxonomy" id="313595"/>
    <lineage>
        <taxon>Bacteria</taxon>
        <taxon>Pseudomonadati</taxon>
        <taxon>Bacteroidota</taxon>
        <taxon>Flavobacteriia</taxon>
        <taxon>Flavobacteriales</taxon>
        <taxon>Flavobacteriaceae</taxon>
        <taxon>Psychroflexus</taxon>
    </lineage>
</organism>
<protein>
    <recommendedName>
        <fullName evidence="1">DUF7663 domain-containing protein</fullName>
    </recommendedName>
</protein>
<dbReference type="STRING" id="313595.P700755_000927"/>
<dbReference type="EMBL" id="CP003879">
    <property type="protein sequence ID" value="AFU67903.1"/>
    <property type="molecule type" value="Genomic_DNA"/>
</dbReference>
<evidence type="ECO:0000259" key="1">
    <source>
        <dbReference type="Pfam" id="PF24699"/>
    </source>
</evidence>
<proteinExistence type="predicted"/>
<feature type="domain" description="DUF7663" evidence="1">
    <location>
        <begin position="10"/>
        <end position="198"/>
    </location>
</feature>
<accession>K4IDF6</accession>
<name>K4IDF6_PSYTT</name>
<gene>
    <name evidence="2" type="ordered locus">P700755_000927</name>
</gene>
<dbReference type="AlphaFoldDB" id="K4IDF6"/>
<dbReference type="Proteomes" id="UP000008514">
    <property type="component" value="Chromosome"/>
</dbReference>
<evidence type="ECO:0000313" key="2">
    <source>
        <dbReference type="EMBL" id="AFU67903.1"/>
    </source>
</evidence>
<dbReference type="InterPro" id="IPR056080">
    <property type="entry name" value="DUF7663"/>
</dbReference>
<reference evidence="2" key="2">
    <citation type="submission" date="2012-09" db="EMBL/GenBank/DDBJ databases">
        <title>The complete sequence of Psychroflexus torquis an extreme psychrophile from sea-ice that is stimulated by light.</title>
        <authorList>
            <person name="Feng S."/>
            <person name="Powell S.M."/>
            <person name="Bowman J.P."/>
        </authorList>
    </citation>
    <scope>NUCLEOTIDE SEQUENCE [LARGE SCALE GENOMIC DNA]</scope>
    <source>
        <strain evidence="2">ATCC 700755</strain>
    </source>
</reference>
<reference evidence="2" key="1">
    <citation type="submission" date="2006-03" db="EMBL/GenBank/DDBJ databases">
        <authorList>
            <person name="Bowman J."/>
            <person name="Ferriera S."/>
            <person name="Johnson J."/>
            <person name="Kravitz S."/>
            <person name="Halpern A."/>
            <person name="Remington K."/>
            <person name="Beeson K."/>
            <person name="Tran B."/>
            <person name="Rogers Y.-H."/>
            <person name="Friedman R."/>
            <person name="Venter J.C."/>
        </authorList>
    </citation>
    <scope>NUCLEOTIDE SEQUENCE [LARGE SCALE GENOMIC DNA]</scope>
    <source>
        <strain evidence="2">ATCC 700755</strain>
    </source>
</reference>
<evidence type="ECO:0000313" key="3">
    <source>
        <dbReference type="Proteomes" id="UP000008514"/>
    </source>
</evidence>
<dbReference type="KEGG" id="ptq:P700755_000927"/>
<dbReference type="OrthoDB" id="3078715at2"/>
<dbReference type="HOGENOM" id="CLU_1037749_0_0_10"/>